<feature type="chain" id="PRO_5043511493" description="Lipoprotein" evidence="1">
    <location>
        <begin position="21"/>
        <end position="187"/>
    </location>
</feature>
<keyword evidence="1" id="KW-0732">Signal</keyword>
<sequence>MTKKYALLMLLVLAFTFAFVGCSNNSESTDDIEQKEEETISNEKFEVKLDVLADVNNGKPIISGETNLPDGAELMITINTIATKEELAELGLSEEEMKETRYTTHGQDHVIVKDGKFTSSTFTKQGEKYEPNEYMVSVSMSIAQLQDESVQKIIGANGENMTGDNVVESSIDIGGNNIDKEITMVIK</sequence>
<name>A0AAX2ZGC5_9FIRM</name>
<evidence type="ECO:0008006" key="4">
    <source>
        <dbReference type="Google" id="ProtNLM"/>
    </source>
</evidence>
<dbReference type="RefSeq" id="WP_228416289.1">
    <property type="nucleotide sequence ID" value="NZ_CP081135.1"/>
</dbReference>
<feature type="signal peptide" evidence="1">
    <location>
        <begin position="1"/>
        <end position="20"/>
    </location>
</feature>
<dbReference type="Proteomes" id="UP001198983">
    <property type="component" value="Chromosome"/>
</dbReference>
<dbReference type="PROSITE" id="PS51257">
    <property type="entry name" value="PROKAR_LIPOPROTEIN"/>
    <property type="match status" value="1"/>
</dbReference>
<evidence type="ECO:0000313" key="3">
    <source>
        <dbReference type="Proteomes" id="UP001198983"/>
    </source>
</evidence>
<dbReference type="KEGG" id="tem:JW646_01285"/>
<protein>
    <recommendedName>
        <fullName evidence="4">Lipoprotein</fullName>
    </recommendedName>
</protein>
<gene>
    <name evidence="2" type="ORF">JW646_01285</name>
</gene>
<proteinExistence type="predicted"/>
<reference evidence="2 3" key="1">
    <citation type="journal article" date="2023" name="Int. J. Syst. Evol. Microbiol.">
        <title>Terrisporobacter hibernicus sp. nov., isolated from bovine faeces in Northern Ireland.</title>
        <authorList>
            <person name="Mitchell M."/>
            <person name="Nguyen S.V."/>
            <person name="Connor M."/>
            <person name="Fairley D.J."/>
            <person name="Donoghue O."/>
            <person name="Marshall H."/>
            <person name="Koolman L."/>
            <person name="McMullan G."/>
            <person name="Schaffer K.E."/>
            <person name="McGrath J.W."/>
            <person name="Fanning S."/>
        </authorList>
    </citation>
    <scope>NUCLEOTIDE SEQUENCE [LARGE SCALE GENOMIC DNA]</scope>
    <source>
        <strain evidence="2 3">MCA3</strain>
    </source>
</reference>
<dbReference type="EMBL" id="CP081135">
    <property type="protein sequence ID" value="UEL48111.1"/>
    <property type="molecule type" value="Genomic_DNA"/>
</dbReference>
<evidence type="ECO:0000313" key="2">
    <source>
        <dbReference type="EMBL" id="UEL48111.1"/>
    </source>
</evidence>
<dbReference type="AlphaFoldDB" id="A0AAX2ZGC5"/>
<organism evidence="2 3">
    <name type="scientific">Terrisporobacter hibernicus</name>
    <dbReference type="NCBI Taxonomy" id="2813371"/>
    <lineage>
        <taxon>Bacteria</taxon>
        <taxon>Bacillati</taxon>
        <taxon>Bacillota</taxon>
        <taxon>Clostridia</taxon>
        <taxon>Peptostreptococcales</taxon>
        <taxon>Peptostreptococcaceae</taxon>
        <taxon>Terrisporobacter</taxon>
    </lineage>
</organism>
<accession>A0AAX2ZGC5</accession>
<keyword evidence="3" id="KW-1185">Reference proteome</keyword>
<evidence type="ECO:0000256" key="1">
    <source>
        <dbReference type="SAM" id="SignalP"/>
    </source>
</evidence>